<name>A0ABZ2A327_STRNV</name>
<accession>A0ABZ2A327</accession>
<evidence type="ECO:0000313" key="2">
    <source>
        <dbReference type="EMBL" id="WUX53107.1"/>
    </source>
</evidence>
<organism evidence="2 3">
    <name type="scientific">Streptomyces niveus</name>
    <name type="common">Streptomyces spheroides</name>
    <dbReference type="NCBI Taxonomy" id="193462"/>
    <lineage>
        <taxon>Bacteria</taxon>
        <taxon>Bacillati</taxon>
        <taxon>Actinomycetota</taxon>
        <taxon>Actinomycetes</taxon>
        <taxon>Kitasatosporales</taxon>
        <taxon>Streptomycetaceae</taxon>
        <taxon>Streptomyces</taxon>
    </lineage>
</organism>
<reference evidence="2" key="1">
    <citation type="submission" date="2022-10" db="EMBL/GenBank/DDBJ databases">
        <title>The complete genomes of actinobacterial strains from the NBC collection.</title>
        <authorList>
            <person name="Joergensen T.S."/>
            <person name="Alvarez Arevalo M."/>
            <person name="Sterndorff E.B."/>
            <person name="Faurdal D."/>
            <person name="Vuksanovic O."/>
            <person name="Mourched A.-S."/>
            <person name="Charusanti P."/>
            <person name="Shaw S."/>
            <person name="Blin K."/>
            <person name="Weber T."/>
        </authorList>
    </citation>
    <scope>NUCLEOTIDE SEQUENCE</scope>
    <source>
        <strain evidence="2">NBC_01432</strain>
    </source>
</reference>
<feature type="transmembrane region" description="Helical" evidence="1">
    <location>
        <begin position="6"/>
        <end position="26"/>
    </location>
</feature>
<protein>
    <submittedName>
        <fullName evidence="2">Uncharacterized protein</fullName>
    </submittedName>
</protein>
<keyword evidence="1" id="KW-0812">Transmembrane</keyword>
<sequence length="128" mass="13622">MVNTPAYLVPALLPALLVGIACYVLLRWAAVPLLVHLERGTEYAVNVVVIGLLLPEYCWTRAQRRVSGHVAPFAYTYGDAVCTLAAAGHRCVSTVAWALREAANQLGHRGALCGGLIGAGALLWSSRP</sequence>
<evidence type="ECO:0000256" key="1">
    <source>
        <dbReference type="SAM" id="Phobius"/>
    </source>
</evidence>
<dbReference type="Proteomes" id="UP001432209">
    <property type="component" value="Chromosome"/>
</dbReference>
<dbReference type="EMBL" id="CP109495">
    <property type="protein sequence ID" value="WUX53107.1"/>
    <property type="molecule type" value="Genomic_DNA"/>
</dbReference>
<dbReference type="RefSeq" id="WP_329076726.1">
    <property type="nucleotide sequence ID" value="NZ_CP109393.1"/>
</dbReference>
<dbReference type="GeneID" id="91343981"/>
<keyword evidence="1" id="KW-1133">Transmembrane helix</keyword>
<proteinExistence type="predicted"/>
<keyword evidence="3" id="KW-1185">Reference proteome</keyword>
<evidence type="ECO:0000313" key="3">
    <source>
        <dbReference type="Proteomes" id="UP001432209"/>
    </source>
</evidence>
<keyword evidence="1" id="KW-0472">Membrane</keyword>
<gene>
    <name evidence="2" type="ORF">OG442_17020</name>
</gene>